<proteinExistence type="predicted"/>
<dbReference type="RefSeq" id="YP_009201500.1">
    <property type="nucleotide sequence ID" value="NC_028830.1"/>
</dbReference>
<dbReference type="KEGG" id="vg:26628282"/>
<evidence type="ECO:0008006" key="4">
    <source>
        <dbReference type="Google" id="ProtNLM"/>
    </source>
</evidence>
<accession>A0A0P0IK35</accession>
<keyword evidence="3" id="KW-1185">Reference proteome</keyword>
<dbReference type="OrthoDB" id="32672at10239"/>
<dbReference type="GeneID" id="26628282"/>
<evidence type="ECO:0000313" key="2">
    <source>
        <dbReference type="EMBL" id="ALJ97949.1"/>
    </source>
</evidence>
<reference evidence="2 3" key="1">
    <citation type="journal article" date="2016" name="Appl. Environ. Microbiol.">
        <title>Genomic Diversity of Phages Infecting Probiotic Strains of Lactobacillus paracasei.</title>
        <authorList>
            <person name="Mercanti D.J."/>
            <person name="Rousseau G.M."/>
            <person name="Capra M.L."/>
            <person name="Quiberoni A."/>
            <person name="Tremblay D.M."/>
            <person name="Labrie S.J."/>
            <person name="Moineau S."/>
        </authorList>
    </citation>
    <scope>NUCLEOTIDE SEQUENCE [LARGE SCALE GENOMIC DNA]</scope>
</reference>
<evidence type="ECO:0000256" key="1">
    <source>
        <dbReference type="SAM" id="MobiDB-lite"/>
    </source>
</evidence>
<dbReference type="NCBIfam" id="TIGR01560">
    <property type="entry name" value="put_DNA_pack"/>
    <property type="match status" value="1"/>
</dbReference>
<gene>
    <name evidence="2" type="ORF">iA2_7</name>
</gene>
<protein>
    <recommendedName>
        <fullName evidence="4">Phage protein</fullName>
    </recommendedName>
</protein>
<evidence type="ECO:0000313" key="3">
    <source>
        <dbReference type="Proteomes" id="UP000203929"/>
    </source>
</evidence>
<dbReference type="Pfam" id="PF05135">
    <property type="entry name" value="Phage_connect_1"/>
    <property type="match status" value="1"/>
</dbReference>
<feature type="region of interest" description="Disordered" evidence="1">
    <location>
        <begin position="86"/>
        <end position="108"/>
    </location>
</feature>
<dbReference type="InterPro" id="IPR021146">
    <property type="entry name" value="Phage_gp6-like_head-tail"/>
</dbReference>
<dbReference type="EMBL" id="KR905068">
    <property type="protein sequence ID" value="ALJ97949.1"/>
    <property type="molecule type" value="Genomic_DNA"/>
</dbReference>
<dbReference type="InterPro" id="IPR006450">
    <property type="entry name" value="Phage_HK97_gp6-like"/>
</dbReference>
<feature type="compositionally biased region" description="Polar residues" evidence="1">
    <location>
        <begin position="93"/>
        <end position="108"/>
    </location>
</feature>
<name>A0A0P0IK35_9CAUD</name>
<dbReference type="Proteomes" id="UP000203929">
    <property type="component" value="Segment"/>
</dbReference>
<sequence length="108" mass="12186">MADEKSEEEPTLLDLLKQHIRLEDDMDPSMLQFYLDAADKYVQRKVGHSVKYLQLMVATVMNDNRSAGDDLAAALEALEPIFYLEVRTDDPDSQSNEPTQVDSHTVGT</sequence>
<organism evidence="2 3">
    <name type="scientific">Lactobacillus phage iA2</name>
    <dbReference type="NCBI Taxonomy" id="1739609"/>
    <lineage>
        <taxon>Viruses</taxon>
        <taxon>Duplodnaviria</taxon>
        <taxon>Heunggongvirae</taxon>
        <taxon>Uroviricota</taxon>
        <taxon>Caudoviricetes</taxon>
        <taxon>Iaduovirus</taxon>
        <taxon>Iaduovirus iA2</taxon>
    </lineage>
</organism>